<name>A0AAV8WYL9_9CUCU</name>
<comment type="subcellular location">
    <subcellularLocation>
        <location evidence="1">Nucleus</location>
    </subcellularLocation>
</comment>
<dbReference type="InterPro" id="IPR050863">
    <property type="entry name" value="CenT-Element_Derived"/>
</dbReference>
<evidence type="ECO:0000313" key="4">
    <source>
        <dbReference type="EMBL" id="KAJ8931372.1"/>
    </source>
</evidence>
<comment type="caution">
    <text evidence="4">The sequence shown here is derived from an EMBL/GenBank/DDBJ whole genome shotgun (WGS) entry which is preliminary data.</text>
</comment>
<organism evidence="4 5">
    <name type="scientific">Rhamnusium bicolor</name>
    <dbReference type="NCBI Taxonomy" id="1586634"/>
    <lineage>
        <taxon>Eukaryota</taxon>
        <taxon>Metazoa</taxon>
        <taxon>Ecdysozoa</taxon>
        <taxon>Arthropoda</taxon>
        <taxon>Hexapoda</taxon>
        <taxon>Insecta</taxon>
        <taxon>Pterygota</taxon>
        <taxon>Neoptera</taxon>
        <taxon>Endopterygota</taxon>
        <taxon>Coleoptera</taxon>
        <taxon>Polyphaga</taxon>
        <taxon>Cucujiformia</taxon>
        <taxon>Chrysomeloidea</taxon>
        <taxon>Cerambycidae</taxon>
        <taxon>Lepturinae</taxon>
        <taxon>Rhagiini</taxon>
        <taxon>Rhamnusium</taxon>
    </lineage>
</organism>
<evidence type="ECO:0000313" key="5">
    <source>
        <dbReference type="Proteomes" id="UP001162156"/>
    </source>
</evidence>
<dbReference type="InterPro" id="IPR009057">
    <property type="entry name" value="Homeodomain-like_sf"/>
</dbReference>
<dbReference type="GO" id="GO:0005634">
    <property type="term" value="C:nucleus"/>
    <property type="evidence" value="ECO:0007669"/>
    <property type="project" value="UniProtKB-SubCell"/>
</dbReference>
<dbReference type="SUPFAM" id="SSF46689">
    <property type="entry name" value="Homeodomain-like"/>
    <property type="match status" value="1"/>
</dbReference>
<evidence type="ECO:0000259" key="3">
    <source>
        <dbReference type="Pfam" id="PF03184"/>
    </source>
</evidence>
<dbReference type="GO" id="GO:0003677">
    <property type="term" value="F:DNA binding"/>
    <property type="evidence" value="ECO:0007669"/>
    <property type="project" value="TreeGrafter"/>
</dbReference>
<dbReference type="Pfam" id="PF03184">
    <property type="entry name" value="DDE_1"/>
    <property type="match status" value="1"/>
</dbReference>
<dbReference type="InterPro" id="IPR004875">
    <property type="entry name" value="DDE_SF_endonuclease_dom"/>
</dbReference>
<evidence type="ECO:0000256" key="2">
    <source>
        <dbReference type="SAM" id="MobiDB-lite"/>
    </source>
</evidence>
<dbReference type="PANTHER" id="PTHR19303">
    <property type="entry name" value="TRANSPOSON"/>
    <property type="match status" value="1"/>
</dbReference>
<dbReference type="AlphaFoldDB" id="A0AAV8WYL9"/>
<dbReference type="Gene3D" id="3.30.420.10">
    <property type="entry name" value="Ribonuclease H-like superfamily/Ribonuclease H"/>
    <property type="match status" value="1"/>
</dbReference>
<feature type="compositionally biased region" description="Basic and acidic residues" evidence="2">
    <location>
        <begin position="347"/>
        <end position="369"/>
    </location>
</feature>
<feature type="domain" description="DDE-1" evidence="3">
    <location>
        <begin position="167"/>
        <end position="324"/>
    </location>
</feature>
<dbReference type="Proteomes" id="UP001162156">
    <property type="component" value="Unassembled WGS sequence"/>
</dbReference>
<protein>
    <recommendedName>
        <fullName evidence="3">DDE-1 domain-containing protein</fullName>
    </recommendedName>
</protein>
<evidence type="ECO:0000256" key="1">
    <source>
        <dbReference type="ARBA" id="ARBA00004123"/>
    </source>
</evidence>
<feature type="compositionally biased region" description="Basic and acidic residues" evidence="2">
    <location>
        <begin position="328"/>
        <end position="340"/>
    </location>
</feature>
<gene>
    <name evidence="4" type="ORF">NQ314_015717</name>
</gene>
<accession>A0AAV8WYL9</accession>
<dbReference type="PANTHER" id="PTHR19303:SF71">
    <property type="entry name" value="ZINC FINGER PHD-TYPE DOMAIN-CONTAINING PROTEIN"/>
    <property type="match status" value="1"/>
</dbReference>
<dbReference type="InterPro" id="IPR036397">
    <property type="entry name" value="RNaseH_sf"/>
</dbReference>
<sequence>MLRKVTKEKNISSCLKKERDQNIAKKYDEETISKALDDILNKGISKKATSKKYRIPRSILQFQLGQKFTKTTLGPRPILYTEEEQILSTEAVTAASSRVSVADIRKWFLNIETYLREENYFEILKYSDRVFNSDETCFMLCPKNKTVLAPKGARNVYEVDNAPAKSNLTVLFTFSAQGEVTPPFVIYPYKRLLASIAASVPDEWGIGTSSNRWMKTELFFEYIANVFHPYLLKKGTQFPIILFVDGHSTHTSYQLSDLCSQLKIILICLYGNSTRILQPADVSAFKPLKSCWKKVWPESPIRKGKKDTERMPFVLTSEKWKKMQLEKIEKKKDEEKQKEERKRKRTEKREENELKKDSNKKILRTKKEI</sequence>
<dbReference type="EMBL" id="JANEYF010004382">
    <property type="protein sequence ID" value="KAJ8931372.1"/>
    <property type="molecule type" value="Genomic_DNA"/>
</dbReference>
<proteinExistence type="predicted"/>
<feature type="region of interest" description="Disordered" evidence="2">
    <location>
        <begin position="328"/>
        <end position="369"/>
    </location>
</feature>
<reference evidence="4" key="1">
    <citation type="journal article" date="2023" name="Insect Mol. Biol.">
        <title>Genome sequencing provides insights into the evolution of gene families encoding plant cell wall-degrading enzymes in longhorned beetles.</title>
        <authorList>
            <person name="Shin N.R."/>
            <person name="Okamura Y."/>
            <person name="Kirsch R."/>
            <person name="Pauchet Y."/>
        </authorList>
    </citation>
    <scope>NUCLEOTIDE SEQUENCE</scope>
    <source>
        <strain evidence="4">RBIC_L_NR</strain>
    </source>
</reference>
<keyword evidence="5" id="KW-1185">Reference proteome</keyword>